<comment type="caution">
    <text evidence="2">The sequence shown here is derived from an EMBL/GenBank/DDBJ whole genome shotgun (WGS) entry which is preliminary data.</text>
</comment>
<reference evidence="3" key="1">
    <citation type="submission" date="2019-01" db="EMBL/GenBank/DDBJ databases">
        <title>Cytophagaceae bacterium strain CAR-16.</title>
        <authorList>
            <person name="Chen W.-M."/>
        </authorList>
    </citation>
    <scope>NUCLEOTIDE SEQUENCE [LARGE SCALE GENOMIC DNA]</scope>
    <source>
        <strain evidence="3">LLJ-11</strain>
    </source>
</reference>
<dbReference type="EMBL" id="SBKO01000002">
    <property type="protein sequence ID" value="RXR19408.1"/>
    <property type="molecule type" value="Genomic_DNA"/>
</dbReference>
<evidence type="ECO:0000313" key="3">
    <source>
        <dbReference type="Proteomes" id="UP000290283"/>
    </source>
</evidence>
<dbReference type="Proteomes" id="UP000290283">
    <property type="component" value="Unassembled WGS sequence"/>
</dbReference>
<proteinExistence type="predicted"/>
<dbReference type="OrthoDB" id="1272076at2"/>
<dbReference type="AlphaFoldDB" id="A0A4V1N213"/>
<gene>
    <name evidence="2" type="ORF">EQG63_08180</name>
</gene>
<evidence type="ECO:0000313" key="2">
    <source>
        <dbReference type="EMBL" id="RXR19408.1"/>
    </source>
</evidence>
<evidence type="ECO:0000256" key="1">
    <source>
        <dbReference type="SAM" id="SignalP"/>
    </source>
</evidence>
<organism evidence="2 3">
    <name type="scientific">Flavobacterium amnicola</name>
    <dbReference type="NCBI Taxonomy" id="2506422"/>
    <lineage>
        <taxon>Bacteria</taxon>
        <taxon>Pseudomonadati</taxon>
        <taxon>Bacteroidota</taxon>
        <taxon>Flavobacteriia</taxon>
        <taxon>Flavobacteriales</taxon>
        <taxon>Flavobacteriaceae</taxon>
        <taxon>Flavobacterium</taxon>
    </lineage>
</organism>
<accession>A0A4V1N213</accession>
<dbReference type="RefSeq" id="WP_129435865.1">
    <property type="nucleotide sequence ID" value="NZ_SBKO01000002.1"/>
</dbReference>
<feature type="chain" id="PRO_5020716560" evidence="1">
    <location>
        <begin position="21"/>
        <end position="133"/>
    </location>
</feature>
<sequence length="133" mass="15617">MKKIYIIVFAVFLFAINAQAQSFRFEVSAVSLSVKQGGNWSAFTPFKEAKIVATFNPEKNTIGVYSEIPQYFKIKKYYDRKSENGKDIDGFDCMDNNGEFCFIEIHSHQKENMHQLYITYSDRIMVYNMKYKK</sequence>
<keyword evidence="1" id="KW-0732">Signal</keyword>
<feature type="signal peptide" evidence="1">
    <location>
        <begin position="1"/>
        <end position="20"/>
    </location>
</feature>
<name>A0A4V1N213_9FLAO</name>
<protein>
    <submittedName>
        <fullName evidence="2">Uncharacterized protein</fullName>
    </submittedName>
</protein>
<keyword evidence="3" id="KW-1185">Reference proteome</keyword>